<reference evidence="2" key="1">
    <citation type="journal article" date="2014" name="Int. J. Syst. Evol. Microbiol.">
        <title>Complete genome sequence of Corynebacterium casei LMG S-19264T (=DSM 44701T), isolated from a smear-ripened cheese.</title>
        <authorList>
            <consortium name="US DOE Joint Genome Institute (JGI-PGF)"/>
            <person name="Walter F."/>
            <person name="Albersmeier A."/>
            <person name="Kalinowski J."/>
            <person name="Ruckert C."/>
        </authorList>
    </citation>
    <scope>NUCLEOTIDE SEQUENCE</scope>
    <source>
        <strain evidence="2">KCTC 22164</strain>
    </source>
</reference>
<feature type="signal peptide" evidence="1">
    <location>
        <begin position="1"/>
        <end position="22"/>
    </location>
</feature>
<dbReference type="InterPro" id="IPR025566">
    <property type="entry name" value="DUF4331"/>
</dbReference>
<feature type="chain" id="PRO_5037172099" description="DUF4331 domain-containing protein" evidence="1">
    <location>
        <begin position="23"/>
        <end position="526"/>
    </location>
</feature>
<accession>A0A918N1A2</accession>
<evidence type="ECO:0008006" key="4">
    <source>
        <dbReference type="Google" id="ProtNLM"/>
    </source>
</evidence>
<evidence type="ECO:0000313" key="3">
    <source>
        <dbReference type="Proteomes" id="UP000631300"/>
    </source>
</evidence>
<keyword evidence="1" id="KW-0732">Signal</keyword>
<gene>
    <name evidence="2" type="ORF">GCM10007391_29760</name>
</gene>
<dbReference type="EMBL" id="BMXP01000009">
    <property type="protein sequence ID" value="GGW93437.1"/>
    <property type="molecule type" value="Genomic_DNA"/>
</dbReference>
<dbReference type="Pfam" id="PF14224">
    <property type="entry name" value="DUF4331"/>
    <property type="match status" value="1"/>
</dbReference>
<protein>
    <recommendedName>
        <fullName evidence="4">DUF4331 domain-containing protein</fullName>
    </recommendedName>
</protein>
<dbReference type="AlphaFoldDB" id="A0A918N1A2"/>
<proteinExistence type="predicted"/>
<reference evidence="2" key="2">
    <citation type="submission" date="2020-09" db="EMBL/GenBank/DDBJ databases">
        <authorList>
            <person name="Sun Q."/>
            <person name="Kim S."/>
        </authorList>
    </citation>
    <scope>NUCLEOTIDE SEQUENCE</scope>
    <source>
        <strain evidence="2">KCTC 22164</strain>
    </source>
</reference>
<dbReference type="RefSeq" id="WP_189407855.1">
    <property type="nucleotide sequence ID" value="NZ_BMXP01000009.1"/>
</dbReference>
<comment type="caution">
    <text evidence="2">The sequence shown here is derived from an EMBL/GenBank/DDBJ whole genome shotgun (WGS) entry which is preliminary data.</text>
</comment>
<name>A0A918N1A2_9ALTE</name>
<keyword evidence="3" id="KW-1185">Reference proteome</keyword>
<organism evidence="2 3">
    <name type="scientific">Alteromonas halophila</name>
    <dbReference type="NCBI Taxonomy" id="516698"/>
    <lineage>
        <taxon>Bacteria</taxon>
        <taxon>Pseudomonadati</taxon>
        <taxon>Pseudomonadota</taxon>
        <taxon>Gammaproteobacteria</taxon>
        <taxon>Alteromonadales</taxon>
        <taxon>Alteromonadaceae</taxon>
        <taxon>Alteromonas/Salinimonas group</taxon>
        <taxon>Alteromonas</taxon>
    </lineage>
</organism>
<sequence>MLLKKSTLLTASVALVASSVMASSHREAPNITRHPTLDSTDFYAFSSYEPGREGYVTFIANYIPLQDPYGGPNYYAMDPYAEYVIHIDSDGDATEDMSFVFNFSQMLPSDNEGVALPVGPDDAQKMIKVPLKNVGPVSAEDSSAANFSEMYTLEVVSGDMQSGTRTEITPAAGGMFKKPLDYIGNKTFTSSEEYQRYADTFVYDISVPGCSDMGRVFVGQRKDPFVVNLGETFDLVNYVPVEGDSAPGAGDGGGFPGGITQDSANDDLKDKNVTSLAIEVPASCVTGDGNGVIGSWTTARLPQARILNPDATFEKPEVHGGAMTQVSRLGNPLVNELVIGIGDKDTFSTSHPSEDGQFADYVTHPVLPELLNVLFRDAVNDTLGTSIDTLAPTNFPRNDLVTAFLTGFEGVNQQSSVTASEMLRLNTAIDATPAEQQSAFGVAGDDLAGFPNGRRPGDDVVDIALRVVMGRLCYPIPINGEDTALGLCEEEDASVGNVPFTDGAPVDASMVDSSFPYLKTPLAGSE</sequence>
<evidence type="ECO:0000256" key="1">
    <source>
        <dbReference type="SAM" id="SignalP"/>
    </source>
</evidence>
<evidence type="ECO:0000313" key="2">
    <source>
        <dbReference type="EMBL" id="GGW93437.1"/>
    </source>
</evidence>
<dbReference type="Proteomes" id="UP000631300">
    <property type="component" value="Unassembled WGS sequence"/>
</dbReference>